<dbReference type="PANTHER" id="PTHR43427:SF12">
    <property type="entry name" value="CHLORIDE TRANSPORTER"/>
    <property type="match status" value="1"/>
</dbReference>
<feature type="transmembrane region" description="Helical" evidence="5">
    <location>
        <begin position="377"/>
        <end position="403"/>
    </location>
</feature>
<dbReference type="Pfam" id="PF00654">
    <property type="entry name" value="Voltage_CLC"/>
    <property type="match status" value="1"/>
</dbReference>
<dbReference type="InterPro" id="IPR050368">
    <property type="entry name" value="ClC-type_chloride_channel"/>
</dbReference>
<proteinExistence type="predicted"/>
<keyword evidence="4 5" id="KW-0472">Membrane</keyword>
<protein>
    <submittedName>
        <fullName evidence="6">Chloride channel protein</fullName>
    </submittedName>
</protein>
<keyword evidence="3 5" id="KW-1133">Transmembrane helix</keyword>
<feature type="transmembrane region" description="Helical" evidence="5">
    <location>
        <begin position="47"/>
        <end position="65"/>
    </location>
</feature>
<dbReference type="AlphaFoldDB" id="A0A9X2IHK5"/>
<name>A0A9X2IHK5_9ACTN</name>
<feature type="transmembrane region" description="Helical" evidence="5">
    <location>
        <begin position="102"/>
        <end position="121"/>
    </location>
</feature>
<gene>
    <name evidence="6" type="ORF">M8330_16515</name>
</gene>
<evidence type="ECO:0000256" key="1">
    <source>
        <dbReference type="ARBA" id="ARBA00004141"/>
    </source>
</evidence>
<evidence type="ECO:0000256" key="4">
    <source>
        <dbReference type="ARBA" id="ARBA00023136"/>
    </source>
</evidence>
<dbReference type="PANTHER" id="PTHR43427">
    <property type="entry name" value="CHLORIDE CHANNEL PROTEIN CLC-E"/>
    <property type="match status" value="1"/>
</dbReference>
<dbReference type="GO" id="GO:0015108">
    <property type="term" value="F:chloride transmembrane transporter activity"/>
    <property type="evidence" value="ECO:0007669"/>
    <property type="project" value="InterPro"/>
</dbReference>
<evidence type="ECO:0000313" key="6">
    <source>
        <dbReference type="EMBL" id="MCM0621895.1"/>
    </source>
</evidence>
<comment type="caution">
    <text evidence="6">The sequence shown here is derived from an EMBL/GenBank/DDBJ whole genome shotgun (WGS) entry which is preliminary data.</text>
</comment>
<dbReference type="InterPro" id="IPR014743">
    <property type="entry name" value="Cl-channel_core"/>
</dbReference>
<dbReference type="GO" id="GO:0016020">
    <property type="term" value="C:membrane"/>
    <property type="evidence" value="ECO:0007669"/>
    <property type="project" value="UniProtKB-SubCell"/>
</dbReference>
<accession>A0A9X2IHK5</accession>
<evidence type="ECO:0000256" key="2">
    <source>
        <dbReference type="ARBA" id="ARBA00022692"/>
    </source>
</evidence>
<dbReference type="Proteomes" id="UP001139485">
    <property type="component" value="Unassembled WGS sequence"/>
</dbReference>
<evidence type="ECO:0000313" key="7">
    <source>
        <dbReference type="Proteomes" id="UP001139485"/>
    </source>
</evidence>
<dbReference type="RefSeq" id="WP_250828220.1">
    <property type="nucleotide sequence ID" value="NZ_JAMOIL010000024.1"/>
</dbReference>
<feature type="transmembrane region" description="Helical" evidence="5">
    <location>
        <begin position="7"/>
        <end position="27"/>
    </location>
</feature>
<feature type="transmembrane region" description="Helical" evidence="5">
    <location>
        <begin position="354"/>
        <end position="370"/>
    </location>
</feature>
<feature type="transmembrane region" description="Helical" evidence="5">
    <location>
        <begin position="268"/>
        <end position="286"/>
    </location>
</feature>
<reference evidence="6" key="1">
    <citation type="submission" date="2022-05" db="EMBL/GenBank/DDBJ databases">
        <authorList>
            <person name="Tuo L."/>
        </authorList>
    </citation>
    <scope>NUCLEOTIDE SEQUENCE</scope>
    <source>
        <strain evidence="6">BSK12Z-4</strain>
    </source>
</reference>
<keyword evidence="2 5" id="KW-0812">Transmembrane</keyword>
<keyword evidence="7" id="KW-1185">Reference proteome</keyword>
<feature type="transmembrane region" description="Helical" evidence="5">
    <location>
        <begin position="227"/>
        <end position="248"/>
    </location>
</feature>
<feature type="transmembrane region" description="Helical" evidence="5">
    <location>
        <begin position="298"/>
        <end position="319"/>
    </location>
</feature>
<feature type="transmembrane region" description="Helical" evidence="5">
    <location>
        <begin position="149"/>
        <end position="172"/>
    </location>
</feature>
<sequence length="419" mass="41921">MALARTTWLALVLGAVVGALSAGYLVLVRLLTGLVWDGTEPRLPGEGAWQVLLVCVAGGVVVGLLRGRHDRDAPHDLEDVLAVLDGLTEPGAERTPLPKATWLLRAGALGVVSLAAGASLGPEAPLLLMASGLGQRAARILRVTRHEAAYLSSVGAVSGLFGGPLGAVVLPVEGSRRPAESHRLIGAGVVAAISGLVTLLVLLPGEGLHRYALPDPGTLDGRRLLEALLWTVPAAALAALAGLALLLLMAPARGLAERALPHPVPRAAAGGAVLGLLGVLQPLALFSGEHSGQELLDAATSAGVLALLGVAAAKLLATLACLSTGWFGGQIFPVVLSGMAVGLAVAVLAPDVPVGALAAAGGAAACVVLLRRPLAVVALLLFFFPLSAMPGLAAGAAVGMLVLSMLGDRVPQPAHAGGH</sequence>
<feature type="transmembrane region" description="Helical" evidence="5">
    <location>
        <begin position="331"/>
        <end position="348"/>
    </location>
</feature>
<evidence type="ECO:0000256" key="3">
    <source>
        <dbReference type="ARBA" id="ARBA00022989"/>
    </source>
</evidence>
<organism evidence="6 7">
    <name type="scientific">Nocardioides bruguierae</name>
    <dbReference type="NCBI Taxonomy" id="2945102"/>
    <lineage>
        <taxon>Bacteria</taxon>
        <taxon>Bacillati</taxon>
        <taxon>Actinomycetota</taxon>
        <taxon>Actinomycetes</taxon>
        <taxon>Propionibacteriales</taxon>
        <taxon>Nocardioidaceae</taxon>
        <taxon>Nocardioides</taxon>
    </lineage>
</organism>
<evidence type="ECO:0000256" key="5">
    <source>
        <dbReference type="SAM" id="Phobius"/>
    </source>
</evidence>
<comment type="subcellular location">
    <subcellularLocation>
        <location evidence="1">Membrane</location>
        <topology evidence="1">Multi-pass membrane protein</topology>
    </subcellularLocation>
</comment>
<dbReference type="SUPFAM" id="SSF81340">
    <property type="entry name" value="Clc chloride channel"/>
    <property type="match status" value="1"/>
</dbReference>
<dbReference type="EMBL" id="JAMOIL010000024">
    <property type="protein sequence ID" value="MCM0621895.1"/>
    <property type="molecule type" value="Genomic_DNA"/>
</dbReference>
<dbReference type="InterPro" id="IPR001807">
    <property type="entry name" value="ClC"/>
</dbReference>
<dbReference type="Gene3D" id="1.10.3080.10">
    <property type="entry name" value="Clc chloride channel"/>
    <property type="match status" value="1"/>
</dbReference>
<feature type="transmembrane region" description="Helical" evidence="5">
    <location>
        <begin position="184"/>
        <end position="203"/>
    </location>
</feature>